<organism evidence="10 11">
    <name type="scientific">Afipia felis</name>
    <name type="common">Cat scratch disease bacillus</name>
    <dbReference type="NCBI Taxonomy" id="1035"/>
    <lineage>
        <taxon>Bacteria</taxon>
        <taxon>Pseudomonadati</taxon>
        <taxon>Pseudomonadota</taxon>
        <taxon>Alphaproteobacteria</taxon>
        <taxon>Hyphomicrobiales</taxon>
        <taxon>Nitrobacteraceae</taxon>
        <taxon>Afipia</taxon>
    </lineage>
</organism>
<comment type="similarity">
    <text evidence="3 8">Belongs to the transthyretin family. 5-hydroxyisourate hydrolase subfamily.</text>
</comment>
<dbReference type="InterPro" id="IPR023418">
    <property type="entry name" value="Thyroxine_BS"/>
</dbReference>
<evidence type="ECO:0000256" key="7">
    <source>
        <dbReference type="PIRSR" id="PIRSR600895-51"/>
    </source>
</evidence>
<evidence type="ECO:0000256" key="8">
    <source>
        <dbReference type="RuleBase" id="RU361270"/>
    </source>
</evidence>
<comment type="function">
    <text evidence="2">Catalyzes the hydrolysis of 5-hydroxyisourate (HIU) to 2-oxo-4-hydroxy-4-carboxy-5-ureidoimidazoline (OHCU).</text>
</comment>
<evidence type="ECO:0000256" key="2">
    <source>
        <dbReference type="ARBA" id="ARBA00002704"/>
    </source>
</evidence>
<dbReference type="AlphaFoldDB" id="A0A380W6X8"/>
<dbReference type="InterPro" id="IPR036817">
    <property type="entry name" value="Transthyretin/HIU_hydrolase_sf"/>
</dbReference>
<dbReference type="PROSITE" id="PS00769">
    <property type="entry name" value="TRANSTHYRETIN_2"/>
    <property type="match status" value="1"/>
</dbReference>
<dbReference type="InterPro" id="IPR000895">
    <property type="entry name" value="Transthyretin/HIU_hydrolase"/>
</dbReference>
<dbReference type="OrthoDB" id="9800909at2"/>
<evidence type="ECO:0000313" key="10">
    <source>
        <dbReference type="EMBL" id="SUU83915.1"/>
    </source>
</evidence>
<dbReference type="RefSeq" id="WP_002718694.1">
    <property type="nucleotide sequence ID" value="NZ_UFSI01000001.1"/>
</dbReference>
<protein>
    <recommendedName>
        <fullName evidence="8">5-hydroxyisourate hydrolase</fullName>
        <shortName evidence="8">HIU hydrolase</shortName>
        <shortName evidence="8">HIUHase</shortName>
        <ecNumber evidence="8">3.5.2.17</ecNumber>
    </recommendedName>
</protein>
<dbReference type="InterPro" id="IPR023416">
    <property type="entry name" value="Transthyretin/HIU_hydrolase_d"/>
</dbReference>
<evidence type="ECO:0000313" key="11">
    <source>
        <dbReference type="Proteomes" id="UP000254343"/>
    </source>
</evidence>
<dbReference type="PRINTS" id="PR00189">
    <property type="entry name" value="TRNSTHYRETIN"/>
</dbReference>
<evidence type="ECO:0000256" key="6">
    <source>
        <dbReference type="ARBA" id="ARBA00022801"/>
    </source>
</evidence>
<evidence type="ECO:0000256" key="4">
    <source>
        <dbReference type="ARBA" id="ARBA00011881"/>
    </source>
</evidence>
<feature type="binding site" evidence="7">
    <location>
        <position position="116"/>
    </location>
    <ligand>
        <name>substrate</name>
    </ligand>
</feature>
<evidence type="ECO:0000256" key="3">
    <source>
        <dbReference type="ARBA" id="ARBA00009850"/>
    </source>
</evidence>
<keyword evidence="5 8" id="KW-0659">Purine metabolism</keyword>
<dbReference type="SUPFAM" id="SSF49472">
    <property type="entry name" value="Transthyretin (synonym: prealbumin)"/>
    <property type="match status" value="1"/>
</dbReference>
<dbReference type="InterPro" id="IPR014306">
    <property type="entry name" value="Hydroxyisourate_hydrolase"/>
</dbReference>
<dbReference type="InterPro" id="IPR023419">
    <property type="entry name" value="Transthyretin_CS"/>
</dbReference>
<evidence type="ECO:0000256" key="1">
    <source>
        <dbReference type="ARBA" id="ARBA00001043"/>
    </source>
</evidence>
<dbReference type="PANTHER" id="PTHR10395">
    <property type="entry name" value="URICASE AND TRANSTHYRETIN-RELATED"/>
    <property type="match status" value="1"/>
</dbReference>
<feature type="binding site" evidence="7">
    <location>
        <position position="10"/>
    </location>
    <ligand>
        <name>substrate</name>
    </ligand>
</feature>
<dbReference type="CDD" id="cd05822">
    <property type="entry name" value="TLP_HIUase"/>
    <property type="match status" value="1"/>
</dbReference>
<sequence>MTAAGRLTTHVLDTSNGTPAANMGVSLFRITSSDREFLTTVRTNGDGRCDSPLLSGPKMAEGCYELLFNYGEYLQRTSALGEALFLEEIPVRFQITDTSRHYHVPLLVAPFGYSTYRGS</sequence>
<dbReference type="Pfam" id="PF00576">
    <property type="entry name" value="Transthyretin"/>
    <property type="match status" value="1"/>
</dbReference>
<dbReference type="GO" id="GO:0033971">
    <property type="term" value="F:hydroxyisourate hydrolase activity"/>
    <property type="evidence" value="ECO:0007669"/>
    <property type="project" value="UniProtKB-EC"/>
</dbReference>
<evidence type="ECO:0000259" key="9">
    <source>
        <dbReference type="Pfam" id="PF00576"/>
    </source>
</evidence>
<gene>
    <name evidence="10" type="primary">pucM</name>
    <name evidence="10" type="ORF">NCTC12722_01094</name>
</gene>
<accession>A0A380W6X8</accession>
<dbReference type="PROSITE" id="PS00768">
    <property type="entry name" value="TRANSTHYRETIN_1"/>
    <property type="match status" value="1"/>
</dbReference>
<dbReference type="PANTHER" id="PTHR10395:SF7">
    <property type="entry name" value="5-HYDROXYISOURATE HYDROLASE"/>
    <property type="match status" value="1"/>
</dbReference>
<evidence type="ECO:0000256" key="5">
    <source>
        <dbReference type="ARBA" id="ARBA00022631"/>
    </source>
</evidence>
<dbReference type="GO" id="GO:0006144">
    <property type="term" value="P:purine nucleobase metabolic process"/>
    <property type="evidence" value="ECO:0007669"/>
    <property type="project" value="UniProtKB-KW"/>
</dbReference>
<comment type="subunit">
    <text evidence="4 8">Homotetramer.</text>
</comment>
<dbReference type="FunFam" id="2.60.40.180:FF:000005">
    <property type="entry name" value="5-hydroxyisourate hydrolase"/>
    <property type="match status" value="1"/>
</dbReference>
<dbReference type="NCBIfam" id="TIGR02962">
    <property type="entry name" value="hdxy_isourate"/>
    <property type="match status" value="1"/>
</dbReference>
<dbReference type="Gene3D" id="2.60.40.180">
    <property type="entry name" value="Transthyretin/hydroxyisourate hydrolase domain"/>
    <property type="match status" value="1"/>
</dbReference>
<keyword evidence="6 8" id="KW-0378">Hydrolase</keyword>
<dbReference type="Proteomes" id="UP000254343">
    <property type="component" value="Unassembled WGS sequence"/>
</dbReference>
<reference evidence="10 11" key="1">
    <citation type="submission" date="2018-06" db="EMBL/GenBank/DDBJ databases">
        <authorList>
            <consortium name="Pathogen Informatics"/>
            <person name="Doyle S."/>
        </authorList>
    </citation>
    <scope>NUCLEOTIDE SEQUENCE [LARGE SCALE GENOMIC DNA]</scope>
    <source>
        <strain evidence="10 11">NCTC12722</strain>
    </source>
</reference>
<feature type="binding site" evidence="7">
    <location>
        <position position="48"/>
    </location>
    <ligand>
        <name>substrate</name>
    </ligand>
</feature>
<comment type="catalytic activity">
    <reaction evidence="1 8">
        <text>5-hydroxyisourate + H2O = 5-hydroxy-2-oxo-4-ureido-2,5-dihydro-1H-imidazole-5-carboxylate + H(+)</text>
        <dbReference type="Rhea" id="RHEA:23736"/>
        <dbReference type="ChEBI" id="CHEBI:15377"/>
        <dbReference type="ChEBI" id="CHEBI:15378"/>
        <dbReference type="ChEBI" id="CHEBI:18072"/>
        <dbReference type="ChEBI" id="CHEBI:58639"/>
        <dbReference type="EC" id="3.5.2.17"/>
    </reaction>
</comment>
<feature type="domain" description="Transthyretin/hydroxyisourate hydrolase" evidence="9">
    <location>
        <begin position="7"/>
        <end position="118"/>
    </location>
</feature>
<dbReference type="EMBL" id="UIGB01000001">
    <property type="protein sequence ID" value="SUU83915.1"/>
    <property type="molecule type" value="Genomic_DNA"/>
</dbReference>
<proteinExistence type="inferred from homology"/>
<dbReference type="EC" id="3.5.2.17" evidence="8"/>
<name>A0A380W6X8_AFIFE</name>